<accession>B2BSC2</accession>
<keyword evidence="8" id="KW-1278">Translocase</keyword>
<keyword evidence="5" id="KW-0813">Transport</keyword>
<gene>
    <name evidence="17" type="primary">ND6</name>
</gene>
<evidence type="ECO:0000256" key="9">
    <source>
        <dbReference type="ARBA" id="ARBA00022982"/>
    </source>
</evidence>
<evidence type="ECO:0000256" key="5">
    <source>
        <dbReference type="ARBA" id="ARBA00022448"/>
    </source>
</evidence>
<dbReference type="GO" id="GO:0031966">
    <property type="term" value="C:mitochondrial membrane"/>
    <property type="evidence" value="ECO:0007669"/>
    <property type="project" value="UniProtKB-SubCell"/>
</dbReference>
<evidence type="ECO:0000256" key="12">
    <source>
        <dbReference type="ARBA" id="ARBA00023128"/>
    </source>
</evidence>
<keyword evidence="10 16" id="KW-1133">Transmembrane helix</keyword>
<evidence type="ECO:0000256" key="11">
    <source>
        <dbReference type="ARBA" id="ARBA00023027"/>
    </source>
</evidence>
<dbReference type="EC" id="7.1.1.2" evidence="3"/>
<evidence type="ECO:0000256" key="8">
    <source>
        <dbReference type="ARBA" id="ARBA00022967"/>
    </source>
</evidence>
<geneLocation type="mitochondrion" evidence="17"/>
<comment type="subcellular location">
    <subcellularLocation>
        <location evidence="1">Mitochondrion membrane</location>
        <topology evidence="1">Multi-pass membrane protein</topology>
    </subcellularLocation>
</comment>
<protein>
    <recommendedName>
        <fullName evidence="4">NADH-ubiquinone oxidoreductase chain 6</fullName>
        <ecNumber evidence="3">7.1.1.2</ecNumber>
    </recommendedName>
    <alternativeName>
        <fullName evidence="14">NADH dehydrogenase subunit 6</fullName>
    </alternativeName>
</protein>
<dbReference type="EMBL" id="EU016194">
    <property type="protein sequence ID" value="ABS57575.1"/>
    <property type="molecule type" value="Genomic_DNA"/>
</dbReference>
<evidence type="ECO:0000256" key="4">
    <source>
        <dbReference type="ARBA" id="ARBA00021095"/>
    </source>
</evidence>
<keyword evidence="12 17" id="KW-0496">Mitochondrion</keyword>
<dbReference type="RefSeq" id="YP_001798477.1">
    <property type="nucleotide sequence ID" value="NC_010533.1"/>
</dbReference>
<sequence length="164" mass="18902">MLDIKLMFISSVFSSMMIMSSSHPVAIMAYILMQTIIVCLMAWMFLKTSWFSFILFLVFLGGLMVLFIYITSLASNEMIKLNLNNMLLTLFTTVGVVMIMMSYLNHQMELKMDLLNQTKTFFNMYSFESLTMTGLAMIYLLLTLIVVVKISNKFNAPIKNLIFE</sequence>
<name>B2BSC2_CRYAT</name>
<dbReference type="PANTHER" id="PTHR11435">
    <property type="entry name" value="NADH UBIQUINONE OXIDOREDUCTASE SUBUNIT ND6"/>
    <property type="match status" value="1"/>
</dbReference>
<dbReference type="InterPro" id="IPR050269">
    <property type="entry name" value="ComplexI_Subunit6"/>
</dbReference>
<keyword evidence="6" id="KW-0679">Respiratory chain</keyword>
<organism evidence="17">
    <name type="scientific">Cryptopygus antarcticus</name>
    <name type="common">Antarctic springtail</name>
    <dbReference type="NCBI Taxonomy" id="187623"/>
    <lineage>
        <taxon>Eukaryota</taxon>
        <taxon>Metazoa</taxon>
        <taxon>Ecdysozoa</taxon>
        <taxon>Arthropoda</taxon>
        <taxon>Hexapoda</taxon>
        <taxon>Collembola</taxon>
        <taxon>Entomobryomorpha</taxon>
        <taxon>Isotomoidea</taxon>
        <taxon>Isotomidae</taxon>
        <taxon>Anurophorinae</taxon>
        <taxon>Cryptopygus</taxon>
        <taxon>Cryptopygus antarcticus complex</taxon>
    </lineage>
</organism>
<dbReference type="CTD" id="4541"/>
<evidence type="ECO:0000256" key="14">
    <source>
        <dbReference type="ARBA" id="ARBA00031019"/>
    </source>
</evidence>
<reference evidence="17" key="1">
    <citation type="journal article" date="2007" name="BMC Evol. Biol.">
        <title>Phylogenetic analysis of mitochondrial protein coding genes confirms the reciprocal paraphyly of Hexapoda and Crustacea.</title>
        <authorList>
            <person name="Carapelli A."/>
            <person name="Lio' P."/>
            <person name="Nardi F."/>
            <person name="van der Wath E."/>
            <person name="Frati F."/>
        </authorList>
    </citation>
    <scope>NUCLEOTIDE SEQUENCE</scope>
</reference>
<keyword evidence="11" id="KW-0520">NAD</keyword>
<feature type="transmembrane region" description="Helical" evidence="16">
    <location>
        <begin position="83"/>
        <end position="104"/>
    </location>
</feature>
<feature type="transmembrane region" description="Helical" evidence="16">
    <location>
        <begin position="124"/>
        <end position="148"/>
    </location>
</feature>
<evidence type="ECO:0000256" key="6">
    <source>
        <dbReference type="ARBA" id="ARBA00022660"/>
    </source>
</evidence>
<dbReference type="GO" id="GO:0008137">
    <property type="term" value="F:NADH dehydrogenase (ubiquinone) activity"/>
    <property type="evidence" value="ECO:0007669"/>
    <property type="project" value="UniProtKB-EC"/>
</dbReference>
<dbReference type="AlphaFoldDB" id="B2BSC2"/>
<evidence type="ECO:0000256" key="13">
    <source>
        <dbReference type="ARBA" id="ARBA00023136"/>
    </source>
</evidence>
<feature type="transmembrane region" description="Helical" evidence="16">
    <location>
        <begin position="50"/>
        <end position="71"/>
    </location>
</feature>
<evidence type="ECO:0000256" key="7">
    <source>
        <dbReference type="ARBA" id="ARBA00022692"/>
    </source>
</evidence>
<dbReference type="GeneID" id="6172501"/>
<keyword evidence="7 16" id="KW-0812">Transmembrane</keyword>
<comment type="similarity">
    <text evidence="2">Belongs to the complex I subunit 6 family.</text>
</comment>
<evidence type="ECO:0000313" key="17">
    <source>
        <dbReference type="EMBL" id="ABS57575.1"/>
    </source>
</evidence>
<keyword evidence="9" id="KW-0249">Electron transport</keyword>
<evidence type="ECO:0000256" key="2">
    <source>
        <dbReference type="ARBA" id="ARBA00005698"/>
    </source>
</evidence>
<proteinExistence type="inferred from homology"/>
<keyword evidence="13 16" id="KW-0472">Membrane</keyword>
<evidence type="ECO:0000256" key="10">
    <source>
        <dbReference type="ARBA" id="ARBA00022989"/>
    </source>
</evidence>
<comment type="catalytic activity">
    <reaction evidence="15">
        <text>a ubiquinone + NADH + 5 H(+)(in) = a ubiquinol + NAD(+) + 4 H(+)(out)</text>
        <dbReference type="Rhea" id="RHEA:29091"/>
        <dbReference type="Rhea" id="RHEA-COMP:9565"/>
        <dbReference type="Rhea" id="RHEA-COMP:9566"/>
        <dbReference type="ChEBI" id="CHEBI:15378"/>
        <dbReference type="ChEBI" id="CHEBI:16389"/>
        <dbReference type="ChEBI" id="CHEBI:17976"/>
        <dbReference type="ChEBI" id="CHEBI:57540"/>
        <dbReference type="ChEBI" id="CHEBI:57945"/>
        <dbReference type="EC" id="7.1.1.2"/>
    </reaction>
</comment>
<feature type="transmembrane region" description="Helical" evidence="16">
    <location>
        <begin position="25"/>
        <end position="44"/>
    </location>
</feature>
<dbReference type="PANTHER" id="PTHR11435:SF1">
    <property type="entry name" value="NADH-UBIQUINONE OXIDOREDUCTASE CHAIN 6"/>
    <property type="match status" value="1"/>
</dbReference>
<evidence type="ECO:0000256" key="15">
    <source>
        <dbReference type="ARBA" id="ARBA00049551"/>
    </source>
</evidence>
<evidence type="ECO:0000256" key="16">
    <source>
        <dbReference type="SAM" id="Phobius"/>
    </source>
</evidence>
<evidence type="ECO:0000256" key="1">
    <source>
        <dbReference type="ARBA" id="ARBA00004225"/>
    </source>
</evidence>
<evidence type="ECO:0000256" key="3">
    <source>
        <dbReference type="ARBA" id="ARBA00012944"/>
    </source>
</evidence>